<keyword evidence="1" id="KW-0175">Coiled coil</keyword>
<evidence type="ECO:0000256" key="1">
    <source>
        <dbReference type="SAM" id="Coils"/>
    </source>
</evidence>
<protein>
    <recommendedName>
        <fullName evidence="5">PHD-type domain-containing protein</fullName>
    </recommendedName>
</protein>
<evidence type="ECO:0000313" key="4">
    <source>
        <dbReference type="Proteomes" id="UP001314205"/>
    </source>
</evidence>
<dbReference type="AlphaFoldDB" id="A0AAV1KNJ9"/>
<keyword evidence="4" id="KW-1185">Reference proteome</keyword>
<evidence type="ECO:0000313" key="3">
    <source>
        <dbReference type="EMBL" id="CAK1583367.1"/>
    </source>
</evidence>
<evidence type="ECO:0008006" key="5">
    <source>
        <dbReference type="Google" id="ProtNLM"/>
    </source>
</evidence>
<accession>A0AAV1KNJ9</accession>
<dbReference type="InterPro" id="IPR011011">
    <property type="entry name" value="Znf_FYVE_PHD"/>
</dbReference>
<proteinExistence type="predicted"/>
<feature type="coiled-coil region" evidence="1">
    <location>
        <begin position="132"/>
        <end position="173"/>
    </location>
</feature>
<dbReference type="Proteomes" id="UP001314205">
    <property type="component" value="Unassembled WGS sequence"/>
</dbReference>
<dbReference type="Gene3D" id="3.30.40.10">
    <property type="entry name" value="Zinc/RING finger domain, C3HC4 (zinc finger)"/>
    <property type="match status" value="1"/>
</dbReference>
<dbReference type="SUPFAM" id="SSF57903">
    <property type="entry name" value="FYVE/PHD zinc finger"/>
    <property type="match status" value="1"/>
</dbReference>
<organism evidence="3 4">
    <name type="scientific">Parnassius mnemosyne</name>
    <name type="common">clouded apollo</name>
    <dbReference type="NCBI Taxonomy" id="213953"/>
    <lineage>
        <taxon>Eukaryota</taxon>
        <taxon>Metazoa</taxon>
        <taxon>Ecdysozoa</taxon>
        <taxon>Arthropoda</taxon>
        <taxon>Hexapoda</taxon>
        <taxon>Insecta</taxon>
        <taxon>Pterygota</taxon>
        <taxon>Neoptera</taxon>
        <taxon>Endopterygota</taxon>
        <taxon>Lepidoptera</taxon>
        <taxon>Glossata</taxon>
        <taxon>Ditrysia</taxon>
        <taxon>Papilionoidea</taxon>
        <taxon>Papilionidae</taxon>
        <taxon>Parnassiinae</taxon>
        <taxon>Parnassini</taxon>
        <taxon>Parnassius</taxon>
        <taxon>Driopa</taxon>
    </lineage>
</organism>
<gene>
    <name evidence="3" type="ORF">PARMNEM_LOCUS4769</name>
</gene>
<feature type="region of interest" description="Disordered" evidence="2">
    <location>
        <begin position="92"/>
        <end position="123"/>
    </location>
</feature>
<sequence>MDKKIAQKMVKYPVCCKCQKKIIKKKDILCCVSCKNFYDITCAQVLSTKVNIMDKLKKEIWKCQTCHEVKAKLPIASENTDRLCSYNSTKRSTRYKAPPVTPLHKSEEEESTSSDDDLHSLPDISTYQNDREEELLKEIAYLKLELEKAHNEIENLNMENTKLQKQILEKETLTVKWKKLFTEAMSTPKRRASLTNRNTTEKKKDNKSVQSRPIELDE</sequence>
<reference evidence="3 4" key="1">
    <citation type="submission" date="2023-11" db="EMBL/GenBank/DDBJ databases">
        <authorList>
            <person name="Hedman E."/>
            <person name="Englund M."/>
            <person name="Stromberg M."/>
            <person name="Nyberg Akerstrom W."/>
            <person name="Nylinder S."/>
            <person name="Jareborg N."/>
            <person name="Kallberg Y."/>
            <person name="Kronander E."/>
        </authorList>
    </citation>
    <scope>NUCLEOTIDE SEQUENCE [LARGE SCALE GENOMIC DNA]</scope>
</reference>
<feature type="region of interest" description="Disordered" evidence="2">
    <location>
        <begin position="186"/>
        <end position="218"/>
    </location>
</feature>
<name>A0AAV1KNJ9_9NEOP</name>
<comment type="caution">
    <text evidence="3">The sequence shown here is derived from an EMBL/GenBank/DDBJ whole genome shotgun (WGS) entry which is preliminary data.</text>
</comment>
<evidence type="ECO:0000256" key="2">
    <source>
        <dbReference type="SAM" id="MobiDB-lite"/>
    </source>
</evidence>
<dbReference type="InterPro" id="IPR013083">
    <property type="entry name" value="Znf_RING/FYVE/PHD"/>
</dbReference>
<dbReference type="EMBL" id="CAVLGL010000057">
    <property type="protein sequence ID" value="CAK1583367.1"/>
    <property type="molecule type" value="Genomic_DNA"/>
</dbReference>